<keyword evidence="2" id="KW-0408">Iron</keyword>
<dbReference type="PROSITE" id="PS50810">
    <property type="entry name" value="FRATAXIN_2"/>
    <property type="match status" value="1"/>
</dbReference>
<comment type="similarity">
    <text evidence="1">Belongs to the frataxin family.</text>
</comment>
<reference evidence="3 4" key="1">
    <citation type="submission" date="2019-08" db="EMBL/GenBank/DDBJ databases">
        <title>Highly reduced genomes of protist endosymbionts show evolutionary convergence.</title>
        <authorList>
            <person name="George E."/>
            <person name="Husnik F."/>
            <person name="Tashyreva D."/>
            <person name="Prokopchuk G."/>
            <person name="Horak A."/>
            <person name="Kwong W.K."/>
            <person name="Lukes J."/>
            <person name="Keeling P.J."/>
        </authorList>
    </citation>
    <scope>NUCLEOTIDE SEQUENCE [LARGE SCALE GENOMIC DNA]</scope>
    <source>
        <strain evidence="3">1621</strain>
    </source>
</reference>
<dbReference type="GO" id="GO:0008199">
    <property type="term" value="F:ferric iron binding"/>
    <property type="evidence" value="ECO:0007669"/>
    <property type="project" value="InterPro"/>
</dbReference>
<dbReference type="SMART" id="SM01219">
    <property type="entry name" value="Frataxin_Cyay"/>
    <property type="match status" value="1"/>
</dbReference>
<name>A0A5C0UHW3_9RICK</name>
<dbReference type="InterPro" id="IPR036524">
    <property type="entry name" value="Frataxin/CyaY_sf"/>
</dbReference>
<gene>
    <name evidence="3" type="ORF">FZC37_01895</name>
</gene>
<dbReference type="AlphaFoldDB" id="A0A5C0UHW3"/>
<dbReference type="Proteomes" id="UP000323844">
    <property type="component" value="Chromosome"/>
</dbReference>
<dbReference type="EMBL" id="CP043312">
    <property type="protein sequence ID" value="QEK39678.1"/>
    <property type="molecule type" value="Genomic_DNA"/>
</dbReference>
<dbReference type="SUPFAM" id="SSF55387">
    <property type="entry name" value="Frataxin/Nqo15-like"/>
    <property type="match status" value="1"/>
</dbReference>
<organism evidence="3 4">
    <name type="scientific">Candidatus Sneabacter namystus</name>
    <dbReference type="NCBI Taxonomy" id="2601646"/>
    <lineage>
        <taxon>Bacteria</taxon>
        <taxon>Pseudomonadati</taxon>
        <taxon>Pseudomonadota</taxon>
        <taxon>Alphaproteobacteria</taxon>
        <taxon>Rickettsiales</taxon>
        <taxon>Rickettsiaceae</taxon>
        <taxon>Rickettsieae</taxon>
        <taxon>Candidatus Sneabacter</taxon>
    </lineage>
</organism>
<dbReference type="InterPro" id="IPR002908">
    <property type="entry name" value="Frataxin/CyaY"/>
</dbReference>
<proteinExistence type="inferred from homology"/>
<keyword evidence="4" id="KW-1185">Reference proteome</keyword>
<evidence type="ECO:0000256" key="1">
    <source>
        <dbReference type="ARBA" id="ARBA00008183"/>
    </source>
</evidence>
<evidence type="ECO:0000313" key="4">
    <source>
        <dbReference type="Proteomes" id="UP000323844"/>
    </source>
</evidence>
<dbReference type="GO" id="GO:0005737">
    <property type="term" value="C:cytoplasm"/>
    <property type="evidence" value="ECO:0007669"/>
    <property type="project" value="UniProtKB-ARBA"/>
</dbReference>
<sequence>MNYSNDVDIISIGKKTLDYIEDVLIKEDVQCQLDIDRLGDLALKISSTVGTHLINVHSDAKELWLSSTISGAYHFSYIKNTWKDKNSSTIFSLLKKELEPVVTLHFTPL</sequence>
<evidence type="ECO:0000256" key="2">
    <source>
        <dbReference type="ARBA" id="ARBA00023004"/>
    </source>
</evidence>
<dbReference type="OrthoDB" id="8480400at2"/>
<dbReference type="RefSeq" id="WP_148952039.1">
    <property type="nucleotide sequence ID" value="NZ_CP043312.1"/>
</dbReference>
<dbReference type="Pfam" id="PF01491">
    <property type="entry name" value="Frataxin_Cyay"/>
    <property type="match status" value="1"/>
</dbReference>
<accession>A0A5C0UHW3</accession>
<evidence type="ECO:0000313" key="3">
    <source>
        <dbReference type="EMBL" id="QEK39678.1"/>
    </source>
</evidence>
<evidence type="ECO:0008006" key="5">
    <source>
        <dbReference type="Google" id="ProtNLM"/>
    </source>
</evidence>
<dbReference type="KEGG" id="snay:FZC37_01895"/>
<dbReference type="GO" id="GO:0016226">
    <property type="term" value="P:iron-sulfur cluster assembly"/>
    <property type="evidence" value="ECO:0007669"/>
    <property type="project" value="InterPro"/>
</dbReference>
<protein>
    <recommendedName>
        <fullName evidence="5">Iron donor protein CyaY</fullName>
    </recommendedName>
</protein>
<dbReference type="Gene3D" id="3.30.920.10">
    <property type="entry name" value="Frataxin/CyaY"/>
    <property type="match status" value="1"/>
</dbReference>